<dbReference type="InterPro" id="IPR000014">
    <property type="entry name" value="PAS"/>
</dbReference>
<dbReference type="Gene3D" id="3.40.50.2300">
    <property type="match status" value="1"/>
</dbReference>
<dbReference type="FunFam" id="3.30.565.10:FF:000006">
    <property type="entry name" value="Sensor histidine kinase WalK"/>
    <property type="match status" value="1"/>
</dbReference>
<dbReference type="InterPro" id="IPR003018">
    <property type="entry name" value="GAF"/>
</dbReference>
<evidence type="ECO:0000256" key="4">
    <source>
        <dbReference type="ARBA" id="ARBA00022679"/>
    </source>
</evidence>
<feature type="domain" description="PAC" evidence="12">
    <location>
        <begin position="468"/>
        <end position="518"/>
    </location>
</feature>
<evidence type="ECO:0000313" key="14">
    <source>
        <dbReference type="Proteomes" id="UP000006860"/>
    </source>
</evidence>
<dbReference type="PANTHER" id="PTHR43547">
    <property type="entry name" value="TWO-COMPONENT HISTIDINE KINASE"/>
    <property type="match status" value="1"/>
</dbReference>
<dbReference type="Pfam" id="PF08447">
    <property type="entry name" value="PAS_3"/>
    <property type="match status" value="1"/>
</dbReference>
<dbReference type="SMART" id="SM00086">
    <property type="entry name" value="PAC"/>
    <property type="match status" value="4"/>
</dbReference>
<dbReference type="SMART" id="SM00387">
    <property type="entry name" value="HATPase_c"/>
    <property type="match status" value="1"/>
</dbReference>
<dbReference type="CDD" id="cd17580">
    <property type="entry name" value="REC_2_DhkD-like"/>
    <property type="match status" value="1"/>
</dbReference>
<evidence type="ECO:0000256" key="6">
    <source>
        <dbReference type="ARBA" id="ARBA00023012"/>
    </source>
</evidence>
<dbReference type="PROSITE" id="PS50109">
    <property type="entry name" value="HIS_KIN"/>
    <property type="match status" value="1"/>
</dbReference>
<dbReference type="SMART" id="SM00448">
    <property type="entry name" value="REC"/>
    <property type="match status" value="1"/>
</dbReference>
<dbReference type="Pfam" id="PF00989">
    <property type="entry name" value="PAS"/>
    <property type="match status" value="1"/>
</dbReference>
<dbReference type="Pfam" id="PF08448">
    <property type="entry name" value="PAS_4"/>
    <property type="match status" value="1"/>
</dbReference>
<dbReference type="InterPro" id="IPR013655">
    <property type="entry name" value="PAS_fold_3"/>
</dbReference>
<feature type="modified residue" description="4-aspartylphosphate" evidence="8">
    <location>
        <position position="1115"/>
    </location>
</feature>
<dbReference type="InterPro" id="IPR013767">
    <property type="entry name" value="PAS_fold"/>
</dbReference>
<dbReference type="GO" id="GO:0006355">
    <property type="term" value="P:regulation of DNA-templated transcription"/>
    <property type="evidence" value="ECO:0007669"/>
    <property type="project" value="InterPro"/>
</dbReference>
<dbReference type="InterPro" id="IPR035965">
    <property type="entry name" value="PAS-like_dom_sf"/>
</dbReference>
<dbReference type="InterPro" id="IPR036097">
    <property type="entry name" value="HisK_dim/P_sf"/>
</dbReference>
<evidence type="ECO:0000256" key="1">
    <source>
        <dbReference type="ARBA" id="ARBA00000085"/>
    </source>
</evidence>
<evidence type="ECO:0000256" key="2">
    <source>
        <dbReference type="ARBA" id="ARBA00012438"/>
    </source>
</evidence>
<dbReference type="SUPFAM" id="SSF55785">
    <property type="entry name" value="PYP-like sensor domain (PAS domain)"/>
    <property type="match status" value="5"/>
</dbReference>
<dbReference type="Gene3D" id="3.30.450.40">
    <property type="match status" value="1"/>
</dbReference>
<dbReference type="eggNOG" id="COG3706">
    <property type="taxonomic scope" value="Bacteria"/>
</dbReference>
<dbReference type="CDD" id="cd00130">
    <property type="entry name" value="PAS"/>
    <property type="match status" value="3"/>
</dbReference>
<dbReference type="SUPFAM" id="SSF52172">
    <property type="entry name" value="CheY-like"/>
    <property type="match status" value="1"/>
</dbReference>
<feature type="domain" description="Response regulatory" evidence="10">
    <location>
        <begin position="1065"/>
        <end position="1182"/>
    </location>
</feature>
<keyword evidence="4" id="KW-0808">Transferase</keyword>
<dbReference type="HOGENOM" id="CLU_260834_0_0_0"/>
<evidence type="ECO:0000259" key="9">
    <source>
        <dbReference type="PROSITE" id="PS50109"/>
    </source>
</evidence>
<dbReference type="InterPro" id="IPR013656">
    <property type="entry name" value="PAS_4"/>
</dbReference>
<keyword evidence="14" id="KW-1185">Reference proteome</keyword>
<keyword evidence="3 8" id="KW-0597">Phosphoprotein</keyword>
<dbReference type="InterPro" id="IPR003594">
    <property type="entry name" value="HATPase_dom"/>
</dbReference>
<dbReference type="InterPro" id="IPR004358">
    <property type="entry name" value="Sig_transdc_His_kin-like_C"/>
</dbReference>
<dbReference type="KEGG" id="pbs:Plabr_3272"/>
<reference evidence="14" key="1">
    <citation type="submission" date="2011-02" db="EMBL/GenBank/DDBJ databases">
        <title>The complete genome of Planctomyces brasiliensis DSM 5305.</title>
        <authorList>
            <person name="Lucas S."/>
            <person name="Copeland A."/>
            <person name="Lapidus A."/>
            <person name="Bruce D."/>
            <person name="Goodwin L."/>
            <person name="Pitluck S."/>
            <person name="Kyrpides N."/>
            <person name="Mavromatis K."/>
            <person name="Pagani I."/>
            <person name="Ivanova N."/>
            <person name="Ovchinnikova G."/>
            <person name="Lu M."/>
            <person name="Detter J.C."/>
            <person name="Han C."/>
            <person name="Land M."/>
            <person name="Hauser L."/>
            <person name="Markowitz V."/>
            <person name="Cheng J.-F."/>
            <person name="Hugenholtz P."/>
            <person name="Woyke T."/>
            <person name="Wu D."/>
            <person name="Tindall B."/>
            <person name="Pomrenke H.G."/>
            <person name="Brambilla E."/>
            <person name="Klenk H.-P."/>
            <person name="Eisen J.A."/>
        </authorList>
    </citation>
    <scope>NUCLEOTIDE SEQUENCE [LARGE SCALE GENOMIC DNA]</scope>
    <source>
        <strain evidence="14">ATCC 49424 / DSM 5305 / JCM 21570 / NBRC 103401 / IFAM 1448</strain>
    </source>
</reference>
<dbReference type="eggNOG" id="COG3829">
    <property type="taxonomic scope" value="Bacteria"/>
</dbReference>
<keyword evidence="5 13" id="KW-0418">Kinase</keyword>
<dbReference type="SUPFAM" id="SSF55874">
    <property type="entry name" value="ATPase domain of HSP90 chaperone/DNA topoisomerase II/histidine kinase"/>
    <property type="match status" value="1"/>
</dbReference>
<dbReference type="SMART" id="SM00091">
    <property type="entry name" value="PAS"/>
    <property type="match status" value="5"/>
</dbReference>
<name>F0SKB2_RUBBR</name>
<dbReference type="SUPFAM" id="SSF55781">
    <property type="entry name" value="GAF domain-like"/>
    <property type="match status" value="1"/>
</dbReference>
<feature type="domain" description="Histidine kinase" evidence="9">
    <location>
        <begin position="830"/>
        <end position="1044"/>
    </location>
</feature>
<dbReference type="Pfam" id="PF00072">
    <property type="entry name" value="Response_reg"/>
    <property type="match status" value="1"/>
</dbReference>
<evidence type="ECO:0000259" key="11">
    <source>
        <dbReference type="PROSITE" id="PS50112"/>
    </source>
</evidence>
<evidence type="ECO:0000256" key="5">
    <source>
        <dbReference type="ARBA" id="ARBA00022777"/>
    </source>
</evidence>
<feature type="domain" description="PAS" evidence="11">
    <location>
        <begin position="148"/>
        <end position="221"/>
    </location>
</feature>
<dbReference type="Gene3D" id="3.30.565.10">
    <property type="entry name" value="Histidine kinase-like ATPase, C-terminal domain"/>
    <property type="match status" value="1"/>
</dbReference>
<feature type="domain" description="PAS" evidence="11">
    <location>
        <begin position="519"/>
        <end position="591"/>
    </location>
</feature>
<evidence type="ECO:0000313" key="13">
    <source>
        <dbReference type="EMBL" id="ADY60869.1"/>
    </source>
</evidence>
<dbReference type="STRING" id="756272.Plabr_3272"/>
<dbReference type="Pfam" id="PF02518">
    <property type="entry name" value="HATPase_c"/>
    <property type="match status" value="1"/>
</dbReference>
<keyword evidence="6" id="KW-0902">Two-component regulatory system</keyword>
<organism evidence="13 14">
    <name type="scientific">Rubinisphaera brasiliensis (strain ATCC 49424 / DSM 5305 / JCM 21570 / IAM 15109 / NBRC 103401 / IFAM 1448)</name>
    <name type="common">Planctomyces brasiliensis</name>
    <dbReference type="NCBI Taxonomy" id="756272"/>
    <lineage>
        <taxon>Bacteria</taxon>
        <taxon>Pseudomonadati</taxon>
        <taxon>Planctomycetota</taxon>
        <taxon>Planctomycetia</taxon>
        <taxon>Planctomycetales</taxon>
        <taxon>Planctomycetaceae</taxon>
        <taxon>Rubinisphaera</taxon>
    </lineage>
</organism>
<comment type="catalytic activity">
    <reaction evidence="1">
        <text>ATP + protein L-histidine = ADP + protein N-phospho-L-histidine.</text>
        <dbReference type="EC" id="2.7.13.3"/>
    </reaction>
</comment>
<dbReference type="AlphaFoldDB" id="F0SKB2"/>
<dbReference type="PROSITE" id="PS50110">
    <property type="entry name" value="RESPONSE_REGULATORY"/>
    <property type="match status" value="1"/>
</dbReference>
<evidence type="ECO:0000256" key="3">
    <source>
        <dbReference type="ARBA" id="ARBA00022553"/>
    </source>
</evidence>
<dbReference type="InterPro" id="IPR029016">
    <property type="entry name" value="GAF-like_dom_sf"/>
</dbReference>
<dbReference type="PROSITE" id="PS50112">
    <property type="entry name" value="PAS"/>
    <property type="match status" value="3"/>
</dbReference>
<dbReference type="SMART" id="SM00065">
    <property type="entry name" value="GAF"/>
    <property type="match status" value="1"/>
</dbReference>
<evidence type="ECO:0000259" key="10">
    <source>
        <dbReference type="PROSITE" id="PS50110"/>
    </source>
</evidence>
<evidence type="ECO:0000256" key="7">
    <source>
        <dbReference type="ARBA" id="ARBA00023136"/>
    </source>
</evidence>
<dbReference type="NCBIfam" id="TIGR00229">
    <property type="entry name" value="sensory_box"/>
    <property type="match status" value="3"/>
</dbReference>
<dbReference type="eggNOG" id="COG2205">
    <property type="taxonomic scope" value="Bacteria"/>
</dbReference>
<evidence type="ECO:0000256" key="8">
    <source>
        <dbReference type="PROSITE-ProRule" id="PRU00169"/>
    </source>
</evidence>
<dbReference type="Gene3D" id="3.30.450.20">
    <property type="entry name" value="PAS domain"/>
    <property type="match status" value="5"/>
</dbReference>
<keyword evidence="7" id="KW-0472">Membrane</keyword>
<dbReference type="PANTHER" id="PTHR43547:SF2">
    <property type="entry name" value="HYBRID SIGNAL TRANSDUCTION HISTIDINE KINASE C"/>
    <property type="match status" value="1"/>
</dbReference>
<dbReference type="FunFam" id="1.10.287.130:FF:000001">
    <property type="entry name" value="Two-component sensor histidine kinase"/>
    <property type="match status" value="1"/>
</dbReference>
<dbReference type="SUPFAM" id="SSF47384">
    <property type="entry name" value="Homodimeric domain of signal transducing histidine kinase"/>
    <property type="match status" value="1"/>
</dbReference>
<dbReference type="Pfam" id="PF13426">
    <property type="entry name" value="PAS_9"/>
    <property type="match status" value="2"/>
</dbReference>
<sequence>MIPVHSQALLDSLPDATLLVSRNGIVLACNRAAKTLLSASSDPTGQPLHELWNETAEQVEALLRTFSQASHAVPGKLRLSGDSGIEQTVQCYGSRLAVAEDSAEDQIVLRLVPPKEALQQFSVLNEKIAQLTEEVTRRRLSERNLRRERERLKTTLASIGDAVIVTDPEGRVTMMNGVAERLTGWNQKEANTQPLTSVFRIINETTRATVENPVAKVIATGAVVGLANHTILISRTGEEWPIDDSASPILDDDGKLLGIILIFRDITEQHAWLNRLEESENRFRNVVESRMIGIGFWNATGEITDANDLLLEMIGYSRQDLEQNKISWRDLTPEEFREKDERALKENNEQGFSTPYEKEWIHKSGQRIPILIGSSCLPGEEVRGSFWVLDMTRERAARQTLELQASVLESMTEGVCVLNEAGLVIYRNRAERVLLGLEVDSEQESLPQRPVCQIPAEAMPILEAHGTWEGESRYQRPDGRILILFARIAQVNMEGEQFFVRVHEDVTARRAADDQLHESEERFRQLAENIDDVFYIADVETGSLSYVSPSFKRTWGVDPTRLKSSDPLFSAVHPRDQDHVRESLQRRKRGEATVCEFRIFTPGGQLKWIRDRSFPIRDSAGHVARIAGVAEDMTERKRIELDLRFLSEASRSLSGLIDFESTLQVVASLAVPDFADWCLVHIADSEGQMIPLAVAHVNPDKVSEAIRVSEQFPPSSEDSAGAGRVFRTGKPEMLETISEDFLQAVAQNDKHLEILRAFQMESYMSVPLTLRGEVLGVISFVTAESARRYKQADLDVAVDLAHRAAVAIDNARLYSDLKDADRRKDEFLAMLAHELRNPLAPIRSGLDLLRIGEQRPEVLELMNNQLQHLVRLVDDLLDVSRILRGKVELRKEQVELRELITRTVDAVNDQFTSRNQELTVRLPDAACWLNGDSVRLSQVIHNLLSNASKYTPPDGKVSISLERTERFLRISVRDSGIGIDSKLLPHVFELFTQAERSIDRSQGGLGIGLTVVKSLIELHGGTVSARSKGKGKGSEFRIRLPVRGNQQQVETDEQPSSPISNETARILVVDDNLAAAKMLSMLLGAIGKHEIRMAHDGVEALAAAAAFKPDIVLLDIGLPKMDGYEVAKRLRERPETADILLVALTGYGTPEDIQRSLSVGFDEHVVKPPSLDRLKAVLNKKHDDSDDTQPAKPE</sequence>
<evidence type="ECO:0000259" key="12">
    <source>
        <dbReference type="PROSITE" id="PS50113"/>
    </source>
</evidence>
<protein>
    <recommendedName>
        <fullName evidence="2">histidine kinase</fullName>
        <ecNumber evidence="2">2.7.13.3</ecNumber>
    </recommendedName>
</protein>
<feature type="domain" description="PAS" evidence="11">
    <location>
        <begin position="279"/>
        <end position="351"/>
    </location>
</feature>
<dbReference type="RefSeq" id="WP_013629589.1">
    <property type="nucleotide sequence ID" value="NC_015174.1"/>
</dbReference>
<dbReference type="Proteomes" id="UP000006860">
    <property type="component" value="Chromosome"/>
</dbReference>
<dbReference type="EC" id="2.7.13.3" evidence="2"/>
<dbReference type="eggNOG" id="COG2202">
    <property type="taxonomic scope" value="Bacteria"/>
</dbReference>
<dbReference type="PRINTS" id="PR00344">
    <property type="entry name" value="BCTRLSENSOR"/>
</dbReference>
<dbReference type="PROSITE" id="PS50113">
    <property type="entry name" value="PAC"/>
    <property type="match status" value="3"/>
</dbReference>
<dbReference type="InterPro" id="IPR011006">
    <property type="entry name" value="CheY-like_superfamily"/>
</dbReference>
<dbReference type="EMBL" id="CP002546">
    <property type="protein sequence ID" value="ADY60869.1"/>
    <property type="molecule type" value="Genomic_DNA"/>
</dbReference>
<dbReference type="InterPro" id="IPR036890">
    <property type="entry name" value="HATPase_C_sf"/>
</dbReference>
<feature type="domain" description="PAC" evidence="12">
    <location>
        <begin position="593"/>
        <end position="645"/>
    </location>
</feature>
<dbReference type="InterPro" id="IPR001610">
    <property type="entry name" value="PAC"/>
</dbReference>
<dbReference type="InterPro" id="IPR005467">
    <property type="entry name" value="His_kinase_dom"/>
</dbReference>
<dbReference type="Pfam" id="PF13185">
    <property type="entry name" value="GAF_2"/>
    <property type="match status" value="1"/>
</dbReference>
<dbReference type="InterPro" id="IPR003661">
    <property type="entry name" value="HisK_dim/P_dom"/>
</dbReference>
<accession>F0SKB2</accession>
<dbReference type="Gene3D" id="1.10.287.130">
    <property type="match status" value="1"/>
</dbReference>
<dbReference type="SMART" id="SM00388">
    <property type="entry name" value="HisKA"/>
    <property type="match status" value="1"/>
</dbReference>
<dbReference type="GO" id="GO:0000155">
    <property type="term" value="F:phosphorelay sensor kinase activity"/>
    <property type="evidence" value="ECO:0007669"/>
    <property type="project" value="InterPro"/>
</dbReference>
<dbReference type="InterPro" id="IPR000700">
    <property type="entry name" value="PAS-assoc_C"/>
</dbReference>
<dbReference type="InterPro" id="IPR001789">
    <property type="entry name" value="Sig_transdc_resp-reg_receiver"/>
</dbReference>
<dbReference type="CDD" id="cd00082">
    <property type="entry name" value="HisKA"/>
    <property type="match status" value="1"/>
</dbReference>
<dbReference type="Pfam" id="PF00512">
    <property type="entry name" value="HisKA"/>
    <property type="match status" value="1"/>
</dbReference>
<gene>
    <name evidence="13" type="ordered locus">Plabr_3272</name>
</gene>
<feature type="domain" description="PAC" evidence="12">
    <location>
        <begin position="226"/>
        <end position="278"/>
    </location>
</feature>
<proteinExistence type="predicted"/>